<proteinExistence type="inferred from homology"/>
<evidence type="ECO:0000256" key="7">
    <source>
        <dbReference type="ARBA" id="ARBA00023085"/>
    </source>
</evidence>
<dbReference type="PROSITE" id="PS00503">
    <property type="entry name" value="PECTINESTERASE_2"/>
    <property type="match status" value="1"/>
</dbReference>
<feature type="active site" evidence="9">
    <location>
        <position position="88"/>
    </location>
</feature>
<keyword evidence="6 10" id="KW-0378">Hydrolase</keyword>
<dbReference type="InterPro" id="IPR000070">
    <property type="entry name" value="Pectinesterase_cat"/>
</dbReference>
<protein>
    <recommendedName>
        <fullName evidence="4 10">Pectinesterase</fullName>
        <ecNumber evidence="4 10">3.1.1.11</ecNumber>
    </recommendedName>
</protein>
<dbReference type="GO" id="GO:0045490">
    <property type="term" value="P:pectin catabolic process"/>
    <property type="evidence" value="ECO:0007669"/>
    <property type="project" value="UniProtKB-UniRule"/>
</dbReference>
<comment type="caution">
    <text evidence="12">The sequence shown here is derived from an EMBL/GenBank/DDBJ whole genome shotgun (WGS) entry which is preliminary data.</text>
</comment>
<dbReference type="EMBL" id="PNBA02000001">
    <property type="protein sequence ID" value="KAG6435390.1"/>
    <property type="molecule type" value="Genomic_DNA"/>
</dbReference>
<evidence type="ECO:0000256" key="8">
    <source>
        <dbReference type="ARBA" id="ARBA00047928"/>
    </source>
</evidence>
<dbReference type="InterPro" id="IPR012334">
    <property type="entry name" value="Pectin_lyas_fold"/>
</dbReference>
<evidence type="ECO:0000256" key="10">
    <source>
        <dbReference type="RuleBase" id="RU000589"/>
    </source>
</evidence>
<dbReference type="Pfam" id="PF01095">
    <property type="entry name" value="Pectinesterase"/>
    <property type="match status" value="1"/>
</dbReference>
<evidence type="ECO:0000256" key="2">
    <source>
        <dbReference type="ARBA" id="ARBA00005184"/>
    </source>
</evidence>
<evidence type="ECO:0000256" key="4">
    <source>
        <dbReference type="ARBA" id="ARBA00013229"/>
    </source>
</evidence>
<dbReference type="InterPro" id="IPR011050">
    <property type="entry name" value="Pectin_lyase_fold/virulence"/>
</dbReference>
<dbReference type="Proteomes" id="UP000298416">
    <property type="component" value="Unassembled WGS sequence"/>
</dbReference>
<dbReference type="AlphaFoldDB" id="A0A8X8YM27"/>
<keyword evidence="13" id="KW-1185">Reference proteome</keyword>
<reference evidence="12" key="1">
    <citation type="submission" date="2018-01" db="EMBL/GenBank/DDBJ databases">
        <authorList>
            <person name="Mao J.F."/>
        </authorList>
    </citation>
    <scope>NUCLEOTIDE SEQUENCE</scope>
    <source>
        <strain evidence="12">Huo1</strain>
        <tissue evidence="12">Leaf</tissue>
    </source>
</reference>
<keyword evidence="5" id="KW-0964">Secreted</keyword>
<evidence type="ECO:0000256" key="6">
    <source>
        <dbReference type="ARBA" id="ARBA00022801"/>
    </source>
</evidence>
<dbReference type="EC" id="3.1.1.11" evidence="4 10"/>
<evidence type="ECO:0000313" key="12">
    <source>
        <dbReference type="EMBL" id="KAG6435390.1"/>
    </source>
</evidence>
<feature type="domain" description="Pectinesterase catalytic" evidence="11">
    <location>
        <begin position="43"/>
        <end position="180"/>
    </location>
</feature>
<comment type="subcellular location">
    <subcellularLocation>
        <location evidence="1">Secreted</location>
    </subcellularLocation>
</comment>
<evidence type="ECO:0000256" key="3">
    <source>
        <dbReference type="ARBA" id="ARBA00008891"/>
    </source>
</evidence>
<dbReference type="PANTHER" id="PTHR31321">
    <property type="entry name" value="ACYL-COA THIOESTER HYDROLASE YBHC-RELATED"/>
    <property type="match status" value="1"/>
</dbReference>
<sequence>MDLCLFKISSLFLFSIARLLLHGLFSKQNSYNYPRIGPQNPMKPALAAKVEGDRTAFYGCGFYGLQDTLWDVSGRHYFKHCTIEGAVDFIFGSGQSIYENCVISVLGQDLGEEGMGYITAQGRDNPNETNGFVFKYCYIIGRGKAYLGRPWRKYARVIFYKSFMSDVVVPQGWDPYFNSGGLEYV</sequence>
<dbReference type="SUPFAM" id="SSF51126">
    <property type="entry name" value="Pectin lyase-like"/>
    <property type="match status" value="1"/>
</dbReference>
<evidence type="ECO:0000256" key="1">
    <source>
        <dbReference type="ARBA" id="ARBA00004613"/>
    </source>
</evidence>
<comment type="similarity">
    <text evidence="3">Belongs to the pectinesterase family.</text>
</comment>
<comment type="catalytic activity">
    <reaction evidence="8 10">
        <text>[(1-&gt;4)-alpha-D-galacturonosyl methyl ester](n) + n H2O = [(1-&gt;4)-alpha-D-galacturonosyl](n) + n methanol + n H(+)</text>
        <dbReference type="Rhea" id="RHEA:22380"/>
        <dbReference type="Rhea" id="RHEA-COMP:14570"/>
        <dbReference type="Rhea" id="RHEA-COMP:14573"/>
        <dbReference type="ChEBI" id="CHEBI:15377"/>
        <dbReference type="ChEBI" id="CHEBI:15378"/>
        <dbReference type="ChEBI" id="CHEBI:17790"/>
        <dbReference type="ChEBI" id="CHEBI:140522"/>
        <dbReference type="ChEBI" id="CHEBI:140523"/>
        <dbReference type="EC" id="3.1.1.11"/>
    </reaction>
</comment>
<organism evidence="12">
    <name type="scientific">Salvia splendens</name>
    <name type="common">Scarlet sage</name>
    <dbReference type="NCBI Taxonomy" id="180675"/>
    <lineage>
        <taxon>Eukaryota</taxon>
        <taxon>Viridiplantae</taxon>
        <taxon>Streptophyta</taxon>
        <taxon>Embryophyta</taxon>
        <taxon>Tracheophyta</taxon>
        <taxon>Spermatophyta</taxon>
        <taxon>Magnoliopsida</taxon>
        <taxon>eudicotyledons</taxon>
        <taxon>Gunneridae</taxon>
        <taxon>Pentapetalae</taxon>
        <taxon>asterids</taxon>
        <taxon>lamiids</taxon>
        <taxon>Lamiales</taxon>
        <taxon>Lamiaceae</taxon>
        <taxon>Nepetoideae</taxon>
        <taxon>Mentheae</taxon>
        <taxon>Salviinae</taxon>
        <taxon>Salvia</taxon>
        <taxon>Salvia subgen. Calosphace</taxon>
        <taxon>core Calosphace</taxon>
    </lineage>
</organism>
<dbReference type="PANTHER" id="PTHR31321:SF76">
    <property type="entry name" value="PECTINESTERASE 10-RELATED"/>
    <property type="match status" value="1"/>
</dbReference>
<dbReference type="Gene3D" id="2.160.20.10">
    <property type="entry name" value="Single-stranded right-handed beta-helix, Pectin lyase-like"/>
    <property type="match status" value="1"/>
</dbReference>
<dbReference type="GO" id="GO:0030599">
    <property type="term" value="F:pectinesterase activity"/>
    <property type="evidence" value="ECO:0007669"/>
    <property type="project" value="UniProtKB-UniRule"/>
</dbReference>
<keyword evidence="10" id="KW-0732">Signal</keyword>
<dbReference type="GO" id="GO:0042545">
    <property type="term" value="P:cell wall modification"/>
    <property type="evidence" value="ECO:0007669"/>
    <property type="project" value="UniProtKB-UniRule"/>
</dbReference>
<evidence type="ECO:0000259" key="11">
    <source>
        <dbReference type="Pfam" id="PF01095"/>
    </source>
</evidence>
<reference evidence="12" key="2">
    <citation type="submission" date="2020-08" db="EMBL/GenBank/DDBJ databases">
        <title>Plant Genome Project.</title>
        <authorList>
            <person name="Zhang R.-G."/>
        </authorList>
    </citation>
    <scope>NUCLEOTIDE SEQUENCE</scope>
    <source>
        <strain evidence="12">Huo1</strain>
        <tissue evidence="12">Leaf</tissue>
    </source>
</reference>
<evidence type="ECO:0000256" key="5">
    <source>
        <dbReference type="ARBA" id="ARBA00022525"/>
    </source>
</evidence>
<keyword evidence="7 10" id="KW-0063">Aspartyl esterase</keyword>
<dbReference type="InterPro" id="IPR033131">
    <property type="entry name" value="Pectinesterase_Asp_AS"/>
</dbReference>
<gene>
    <name evidence="12" type="ORF">SASPL_100262</name>
</gene>
<feature type="signal peptide" evidence="10">
    <location>
        <begin position="1"/>
        <end position="26"/>
    </location>
</feature>
<dbReference type="GO" id="GO:0005576">
    <property type="term" value="C:extracellular region"/>
    <property type="evidence" value="ECO:0007669"/>
    <property type="project" value="UniProtKB-SubCell"/>
</dbReference>
<comment type="pathway">
    <text evidence="2 10">Glycan metabolism; pectin degradation; 2-dehydro-3-deoxy-D-gluconate from pectin: step 1/5.</text>
</comment>
<evidence type="ECO:0000313" key="13">
    <source>
        <dbReference type="Proteomes" id="UP000298416"/>
    </source>
</evidence>
<accession>A0A8X8YM27</accession>
<feature type="chain" id="PRO_5036518438" description="Pectinesterase" evidence="10">
    <location>
        <begin position="27"/>
        <end position="185"/>
    </location>
</feature>
<evidence type="ECO:0000256" key="9">
    <source>
        <dbReference type="PROSITE-ProRule" id="PRU10040"/>
    </source>
</evidence>
<name>A0A8X8YM27_SALSN</name>